<dbReference type="Proteomes" id="UP000295416">
    <property type="component" value="Unassembled WGS sequence"/>
</dbReference>
<proteinExistence type="predicted"/>
<reference evidence="4 5" key="1">
    <citation type="submission" date="2019-03" db="EMBL/GenBank/DDBJ databases">
        <title>Genomic Encyclopedia of Type Strains, Phase IV (KMG-IV): sequencing the most valuable type-strain genomes for metagenomic binning, comparative biology and taxonomic classification.</title>
        <authorList>
            <person name="Goeker M."/>
        </authorList>
    </citation>
    <scope>NUCLEOTIDE SEQUENCE [LARGE SCALE GENOMIC DNA]</scope>
    <source>
        <strain evidence="4 5">DSM 19377</strain>
    </source>
</reference>
<keyword evidence="5" id="KW-1185">Reference proteome</keyword>
<accession>A0A4R2NS47</accession>
<evidence type="ECO:0000256" key="1">
    <source>
        <dbReference type="ARBA" id="ARBA00022980"/>
    </source>
</evidence>
<evidence type="ECO:0000256" key="2">
    <source>
        <dbReference type="ARBA" id="ARBA00023274"/>
    </source>
</evidence>
<dbReference type="InterPro" id="IPR041985">
    <property type="entry name" value="Ribosomal_eL14_KOW"/>
</dbReference>
<gene>
    <name evidence="4" type="ORF">EV207_12658</name>
</gene>
<dbReference type="CDD" id="cd06088">
    <property type="entry name" value="KOW_RPL14"/>
    <property type="match status" value="1"/>
</dbReference>
<comment type="caution">
    <text evidence="4">The sequence shown here is derived from an EMBL/GenBank/DDBJ whole genome shotgun (WGS) entry which is preliminary data.</text>
</comment>
<feature type="domain" description="KOW" evidence="3">
    <location>
        <begin position="11"/>
        <end position="39"/>
    </location>
</feature>
<dbReference type="EMBL" id="SLXK01000026">
    <property type="protein sequence ID" value="TCP24185.1"/>
    <property type="molecule type" value="Genomic_DNA"/>
</dbReference>
<dbReference type="InterPro" id="IPR005824">
    <property type="entry name" value="KOW"/>
</dbReference>
<evidence type="ECO:0000313" key="5">
    <source>
        <dbReference type="Proteomes" id="UP000295416"/>
    </source>
</evidence>
<organism evidence="4 5">
    <name type="scientific">Scopulibacillus darangshiensis</name>
    <dbReference type="NCBI Taxonomy" id="442528"/>
    <lineage>
        <taxon>Bacteria</taxon>
        <taxon>Bacillati</taxon>
        <taxon>Bacillota</taxon>
        <taxon>Bacilli</taxon>
        <taxon>Bacillales</taxon>
        <taxon>Sporolactobacillaceae</taxon>
        <taxon>Scopulibacillus</taxon>
    </lineage>
</organism>
<dbReference type="AlphaFoldDB" id="A0A4R2NS47"/>
<dbReference type="Gene3D" id="2.30.30.30">
    <property type="match status" value="1"/>
</dbReference>
<dbReference type="SUPFAM" id="SSF50104">
    <property type="entry name" value="Translation proteins SH3-like domain"/>
    <property type="match status" value="1"/>
</dbReference>
<name>A0A4R2NS47_9BACL</name>
<evidence type="ECO:0000313" key="4">
    <source>
        <dbReference type="EMBL" id="TCP24185.1"/>
    </source>
</evidence>
<keyword evidence="2" id="KW-0687">Ribonucleoprotein</keyword>
<dbReference type="GO" id="GO:1990904">
    <property type="term" value="C:ribonucleoprotein complex"/>
    <property type="evidence" value="ECO:0007669"/>
    <property type="project" value="UniProtKB-KW"/>
</dbReference>
<dbReference type="InterPro" id="IPR008991">
    <property type="entry name" value="Translation_prot_SH3-like_sf"/>
</dbReference>
<protein>
    <submittedName>
        <fullName evidence="4">Ribosomal protein L14E/L6E/L27E</fullName>
    </submittedName>
</protein>
<dbReference type="InterPro" id="IPR014722">
    <property type="entry name" value="Rib_uL2_dom2"/>
</dbReference>
<evidence type="ECO:0000259" key="3">
    <source>
        <dbReference type="Pfam" id="PF00467"/>
    </source>
</evidence>
<dbReference type="GO" id="GO:0005840">
    <property type="term" value="C:ribosome"/>
    <property type="evidence" value="ECO:0007669"/>
    <property type="project" value="UniProtKB-KW"/>
</dbReference>
<sequence>MVSESDSIPIPGQIVRVLKGRDAGNYCVVVKVLNSRFVEIADGDKRKFDNAKRKNINHLELQQYVSAEVKNSIHETGRVTNGKLRFALIKFTNEKVSDLRKDESVDG</sequence>
<keyword evidence="1 4" id="KW-0689">Ribosomal protein</keyword>
<dbReference type="Pfam" id="PF00467">
    <property type="entry name" value="KOW"/>
    <property type="match status" value="1"/>
</dbReference>